<dbReference type="OrthoDB" id="2515046at2"/>
<sequence length="453" mass="48943">MNPRFRRRTGLGAALAAPLAFAACARPPVDPPEHVSEAEIAAAMRTPTELNFWTWVPGIEKQVALFEEAYPDVKVDVVNAAQGAGHYAKIRTALRAGRGAPDVAQVEYQLIPSFSITNHLLDLRPYGAGELEDQFVDWVWAQVTGPGGEVWAIPQDTGPMGMLYRADLFEAHGIEVPETWDAFADAARTLHAADPEAYLTNFPPSQGPYFAGALWQAGADPFGGSEGPDLHVDVTSADAKRVTDYWAGLVAEGVVSTDPDFSDQWYQAANRGKYATWLTAAWGPVFLQSTAASTSGKWRAAPLPQWEPGAQAAGNWGGSTSAVFNQTAHPIQAAVFAQFINTDPECTKAMATEQFLFPPTKALLEDPEFTGLELEFYGGQRVNEVFAQISETVSPDFQWSPFQDQVYADYGATVGTAVAEGADTDAALAAWQDRITEYARLQGFTVVGNEEGS</sequence>
<comment type="caution">
    <text evidence="2">The sequence shown here is derived from an EMBL/GenBank/DDBJ whole genome shotgun (WGS) entry which is preliminary data.</text>
</comment>
<dbReference type="PANTHER" id="PTHR43649">
    <property type="entry name" value="ARABINOSE-BINDING PROTEIN-RELATED"/>
    <property type="match status" value="1"/>
</dbReference>
<dbReference type="PANTHER" id="PTHR43649:SF14">
    <property type="entry name" value="BLR3389 PROTEIN"/>
    <property type="match status" value="1"/>
</dbReference>
<keyword evidence="1" id="KW-0732">Signal</keyword>
<feature type="chain" id="PRO_5019060597" evidence="1">
    <location>
        <begin position="23"/>
        <end position="453"/>
    </location>
</feature>
<reference evidence="2 3" key="1">
    <citation type="submission" date="2018-12" db="EMBL/GenBank/DDBJ databases">
        <title>Glycomyces sp. YIM 121974 draft genome.</title>
        <authorList>
            <person name="Li Q."/>
        </authorList>
    </citation>
    <scope>NUCLEOTIDE SEQUENCE [LARGE SCALE GENOMIC DNA]</scope>
    <source>
        <strain evidence="2 3">YIM 121974</strain>
    </source>
</reference>
<dbReference type="Pfam" id="PF01547">
    <property type="entry name" value="SBP_bac_1"/>
    <property type="match status" value="1"/>
</dbReference>
<evidence type="ECO:0000313" key="3">
    <source>
        <dbReference type="Proteomes" id="UP000277256"/>
    </source>
</evidence>
<protein>
    <submittedName>
        <fullName evidence="2">Extracellular solute-binding protein</fullName>
    </submittedName>
</protein>
<dbReference type="Gene3D" id="3.40.190.10">
    <property type="entry name" value="Periplasmic binding protein-like II"/>
    <property type="match status" value="3"/>
</dbReference>
<organism evidence="2 3">
    <name type="scientific">Glycomyces terrestris</name>
    <dbReference type="NCBI Taxonomy" id="2493553"/>
    <lineage>
        <taxon>Bacteria</taxon>
        <taxon>Bacillati</taxon>
        <taxon>Actinomycetota</taxon>
        <taxon>Actinomycetes</taxon>
        <taxon>Glycomycetales</taxon>
        <taxon>Glycomycetaceae</taxon>
        <taxon>Glycomyces</taxon>
    </lineage>
</organism>
<keyword evidence="3" id="KW-1185">Reference proteome</keyword>
<evidence type="ECO:0000313" key="2">
    <source>
        <dbReference type="EMBL" id="RRR96929.1"/>
    </source>
</evidence>
<proteinExistence type="predicted"/>
<name>A0A426UT88_9ACTN</name>
<dbReference type="Proteomes" id="UP000277256">
    <property type="component" value="Unassembled WGS sequence"/>
</dbReference>
<accession>A0A426UT88</accession>
<dbReference type="AlphaFoldDB" id="A0A426UT88"/>
<gene>
    <name evidence="2" type="ORF">EIW28_21070</name>
</gene>
<dbReference type="SUPFAM" id="SSF53850">
    <property type="entry name" value="Periplasmic binding protein-like II"/>
    <property type="match status" value="1"/>
</dbReference>
<dbReference type="EMBL" id="RSEB01000006">
    <property type="protein sequence ID" value="RRR96929.1"/>
    <property type="molecule type" value="Genomic_DNA"/>
</dbReference>
<dbReference type="InterPro" id="IPR050490">
    <property type="entry name" value="Bact_solute-bd_prot1"/>
</dbReference>
<dbReference type="RefSeq" id="WP_125249683.1">
    <property type="nucleotide sequence ID" value="NZ_RSEB01000006.1"/>
</dbReference>
<evidence type="ECO:0000256" key="1">
    <source>
        <dbReference type="SAM" id="SignalP"/>
    </source>
</evidence>
<feature type="signal peptide" evidence="1">
    <location>
        <begin position="1"/>
        <end position="22"/>
    </location>
</feature>
<dbReference type="InterPro" id="IPR006059">
    <property type="entry name" value="SBP"/>
</dbReference>
<dbReference type="PROSITE" id="PS51257">
    <property type="entry name" value="PROKAR_LIPOPROTEIN"/>
    <property type="match status" value="1"/>
</dbReference>